<gene>
    <name evidence="13" type="primary">MUC19</name>
    <name evidence="13" type="ORF">G0U57_002339</name>
</gene>
<dbReference type="PROSITE" id="PS01208">
    <property type="entry name" value="VWFC_1"/>
    <property type="match status" value="2"/>
</dbReference>
<comment type="caution">
    <text evidence="7">Lacks conserved residue(s) required for the propagation of feature annotation.</text>
</comment>
<dbReference type="Gene3D" id="2.10.25.10">
    <property type="entry name" value="Laminin"/>
    <property type="match status" value="4"/>
</dbReference>
<feature type="domain" description="CTCK" evidence="10">
    <location>
        <begin position="2051"/>
        <end position="2145"/>
    </location>
</feature>
<evidence type="ECO:0000259" key="12">
    <source>
        <dbReference type="PROSITE" id="PS51233"/>
    </source>
</evidence>
<feature type="domain" description="VWFD" evidence="12">
    <location>
        <begin position="402"/>
        <end position="574"/>
    </location>
</feature>
<dbReference type="OrthoDB" id="6262482at2759"/>
<keyword evidence="9" id="KW-0732">Signal</keyword>
<sequence length="2149" mass="236685">MGKKKGGPLWIFCLIWSYCEGKTPVQIVQRPAVTRSECSTWGSFHFQTFDHVKFDFPGICHYVFASHCNDSYQDFNIQVRRSDKNGFPVCFTATIDGVLLEVKESGITVNGHEIPLPFSLKSILIEDTCTYFQVSSTLGLTLKWNWADTLLLDLEDTYKGKTCGLCGNYDGNGKNDLHLNGYKLLPRQFGNLHKVEEPTEKCPDVAEDEDAKNHKSHSHQQKNKCSKYKSKCKKLLAHLGNCSRVVAFDNYVATCTGDMCICAKNSSSDSALISSCICSTLSQYSRDCVLNGGIPGKWRTKDLCLQECPNNLEYMECGNPCADTCANPERSKICKAPCTDGCFCPSGTILDDMNGNKCIPTDSCPCIFQGKVYVTGGSYSTPSQNCTCAGGQWVCVSLPLSGNCNVEGGFHITTFDNKEFIFHGNCHYVLAKDIGSSFVVVGEIIQCGMSSTMTCLKNVLVTLRALNIRLCSCGNVYINNFIAVLPITRDGITIFRPSTFYINILTSFGVQIQVQIKPIMQLFITVDDSYQNHTSGLCGNFNNIQIDDFRTISGVVEDSASAFGNSWKTRGSCPDVEDNFDDPCANNVDKEKFGQHWCELLSNTSGVFAACHSIVDPSSYVKNCVYDTCNAEKSEAALCSVLSTYSRDCAARGVHLKGWRHGVCDVSKDCPETMVFSYDVKFCNHSCRSLSEPDLLCNVPSTPVEGCGCPKETYLNADECVSPEDCPCYYKDKTIQAGKSFQEDKLMCKCIRGRLDCIGEAIMKKDCPAPMFYFDCSSAGPGAIGSECQKSCKTQDMQCYVTECVSGCMCPNGLVSDGKGGCIAEDQCPCVHGGNFYNPGESITVRCNTCTCNNRQWNCTENPCQGTCTVYGNGHYLSFDGEKFDFMGDCDYILAQDFCPNNPNDGTFRIVTQNNACGKSLSICSLKITLILENTEIRLLEGKIQEITTEPDAIKNYKLDLRGVYIVIETSQGMTFMWDQKTTIMVLVAPSFQGKVCGLCGDFDGRSKNDFTTRGQSVEMRVQEFGNSWKVTSSCSNINMTDLCADQPFKSVLGQKHCSIIKSNVFGACHSKINPMPYYESCVSDFCGCDSVGDCECFCTSVAAYSRSCNRVGVCIDWRRPSICPVFCDYYNPPDKHEWFYRPCGAPCLKTCRNPRGKCGNLLYSLEGCYPECSTEKPYYDEERRDCVSLLDCMSCNPKEKLCTEDSKDCLCCYQEKTYTLNESIYSQTDGVSCWKAVCGPNGNIIRTFIPCGTSPTMVPAIEEPGPKPQGSADEESEITSPKSRRSGLGNIIEVPFITTSTPAVTRGSPCYCNINGQLISQGSIISQTTDGLGRCFYSICNASCQSELIQGECATTPRPSTAPEQPSDHCDSALQNGRCENTPPSAANTSTPKVTPMRDCPYLSPPRKFNESWDFGNCQIATCLGGGNDIKLSNVNCPPQQLSLCVNGFPLTKHYDETGCCEVFECQCVCSGWGNEHYVTFDGTYYNFQGNCTYLLVKPIQPDSQSFWIHMDNYYCGTTDGAICSKSLVIFYKNSMVMLTQAVEHRKETNLVLFNNKKVVPNVSKNGIRITSSGLYIVVEIPEQKLYVSYGRLMFYIKLPFSTFYNNTLGQCGTCTNQKSDDAMKRNGEIADSFREMALDWRVPDPTNRHCELSTLATARTETSLSKVGACAPSALCKLIWNLTGCHSAIPPRPYYEACVVDGCSALRQKTECQSLQTYAALCGFHGICVDWRSKTNGQCEAKCSQDQIYKPCGGAERSTCFSRKTTIPLQDKDPALVEGCHCPDGKILLNNRGGICVSVCGCLGPDGLVKQPGETWEHDCQYCTCNEATLNISCSPRSCAKSLPVNCTKEGFVPKTRPHSEDPCCPETVCECDVKSCSLITRQCDLGFQPVVAISEGGCCPIFSCIPKSVCVSEGVEYKPGTAVPKNSCEDCLCTENQDPATQTYHIQCTPVKCSTDCRQGFRYIREEGRCCGQCVQVACVAKLPSGIVTIEVGKTYKVLEDKCALYNCTQSSGQFVLTSTIISCPEFDPSNCVPGTVATTSDGCCKTCIPLSHLCKLKLKREYITHKNCKSAAPVLVPSCEGSCSTYSVYAFDDSKMKHKCTCCHETKSHVMKVELICSKRKRIKYTYVHVDECDCVETKCQEKKP</sequence>
<proteinExistence type="predicted"/>
<evidence type="ECO:0000256" key="6">
    <source>
        <dbReference type="ARBA" id="ARBA00054401"/>
    </source>
</evidence>
<dbReference type="EMBL" id="JAHGAV010000128">
    <property type="protein sequence ID" value="KAG6931054.1"/>
    <property type="molecule type" value="Genomic_DNA"/>
</dbReference>
<feature type="region of interest" description="Disordered" evidence="8">
    <location>
        <begin position="1261"/>
        <end position="1286"/>
    </location>
</feature>
<evidence type="ECO:0000313" key="13">
    <source>
        <dbReference type="EMBL" id="KAG6931054.1"/>
    </source>
</evidence>
<keyword evidence="4 7" id="KW-1015">Disulfide bond</keyword>
<dbReference type="InterPro" id="IPR014853">
    <property type="entry name" value="VWF/SSPO/ZAN-like_Cys-rich_dom"/>
</dbReference>
<dbReference type="Pfam" id="PF25962">
    <property type="entry name" value="TIL_OTOGL_Mucin"/>
    <property type="match status" value="1"/>
</dbReference>
<dbReference type="SMART" id="SM00216">
    <property type="entry name" value="VWD"/>
    <property type="match status" value="4"/>
</dbReference>
<dbReference type="InterPro" id="IPR002919">
    <property type="entry name" value="TIL_dom"/>
</dbReference>
<evidence type="ECO:0000256" key="8">
    <source>
        <dbReference type="SAM" id="MobiDB-lite"/>
    </source>
</evidence>
<dbReference type="GO" id="GO:0046790">
    <property type="term" value="F:virion binding"/>
    <property type="evidence" value="ECO:0007669"/>
    <property type="project" value="UniProtKB-ARBA"/>
</dbReference>
<keyword evidence="14" id="KW-1185">Reference proteome</keyword>
<dbReference type="Pfam" id="PF08742">
    <property type="entry name" value="C8"/>
    <property type="match status" value="4"/>
</dbReference>
<evidence type="ECO:0000256" key="1">
    <source>
        <dbReference type="ARBA" id="ARBA00004613"/>
    </source>
</evidence>
<evidence type="ECO:0000313" key="14">
    <source>
        <dbReference type="Proteomes" id="UP000765507"/>
    </source>
</evidence>
<dbReference type="GO" id="GO:0002281">
    <property type="term" value="P:macrophage activation involved in immune response"/>
    <property type="evidence" value="ECO:0007669"/>
    <property type="project" value="UniProtKB-ARBA"/>
</dbReference>
<evidence type="ECO:0000256" key="3">
    <source>
        <dbReference type="ARBA" id="ARBA00022737"/>
    </source>
</evidence>
<dbReference type="FunFam" id="2.10.25.10:FF:000153">
    <property type="entry name" value="MUC5B isoform 1"/>
    <property type="match status" value="1"/>
</dbReference>
<keyword evidence="3" id="KW-0677">Repeat</keyword>
<dbReference type="Proteomes" id="UP000765507">
    <property type="component" value="Unassembled WGS sequence"/>
</dbReference>
<dbReference type="InterPro" id="IPR050780">
    <property type="entry name" value="Mucin_vWF_Thrombospondin_sf"/>
</dbReference>
<evidence type="ECO:0000256" key="2">
    <source>
        <dbReference type="ARBA" id="ARBA00022525"/>
    </source>
</evidence>
<dbReference type="GO" id="GO:0005576">
    <property type="term" value="C:extracellular region"/>
    <property type="evidence" value="ECO:0007669"/>
    <property type="project" value="UniProtKB-SubCell"/>
</dbReference>
<dbReference type="CDD" id="cd19941">
    <property type="entry name" value="TIL"/>
    <property type="match status" value="2"/>
</dbReference>
<evidence type="ECO:0000256" key="4">
    <source>
        <dbReference type="ARBA" id="ARBA00023157"/>
    </source>
</evidence>
<feature type="disulfide bond" evidence="7">
    <location>
        <begin position="2087"/>
        <end position="2139"/>
    </location>
</feature>
<dbReference type="SMART" id="SM00832">
    <property type="entry name" value="C8"/>
    <property type="match status" value="4"/>
</dbReference>
<dbReference type="GO" id="GO:0042632">
    <property type="term" value="P:cholesterol homeostasis"/>
    <property type="evidence" value="ECO:0007669"/>
    <property type="project" value="UniProtKB-ARBA"/>
</dbReference>
<comment type="function">
    <text evidence="6">Ovomucin, the glycoprotein responsible for the gel properties of egg white, is composed for 2 subunits, alpha-ovomucin/MUC5B and beta-ovomucin/MUC6.</text>
</comment>
<dbReference type="PROSITE" id="PS01225">
    <property type="entry name" value="CTCK_2"/>
    <property type="match status" value="1"/>
</dbReference>
<comment type="caution">
    <text evidence="13">The sequence shown here is derived from an EMBL/GenBank/DDBJ whole genome shotgun (WGS) entry which is preliminary data.</text>
</comment>
<protein>
    <submittedName>
        <fullName evidence="13">Mucin 19, oligomeric</fullName>
    </submittedName>
</protein>
<dbReference type="GO" id="GO:0030299">
    <property type="term" value="P:intestinal cholesterol absorption"/>
    <property type="evidence" value="ECO:0007669"/>
    <property type="project" value="UniProtKB-ARBA"/>
</dbReference>
<dbReference type="InterPro" id="IPR036084">
    <property type="entry name" value="Ser_inhib-like_sf"/>
</dbReference>
<evidence type="ECO:0000259" key="11">
    <source>
        <dbReference type="PROSITE" id="PS50184"/>
    </source>
</evidence>
<name>A0A8T1SRE2_CHESE</name>
<dbReference type="SMART" id="SM00215">
    <property type="entry name" value="VWC_out"/>
    <property type="match status" value="3"/>
</dbReference>
<feature type="domain" description="VWFC" evidence="11">
    <location>
        <begin position="1911"/>
        <end position="1978"/>
    </location>
</feature>
<dbReference type="PROSITE" id="PS50184">
    <property type="entry name" value="VWFC_2"/>
    <property type="match status" value="2"/>
</dbReference>
<feature type="domain" description="VWFD" evidence="12">
    <location>
        <begin position="866"/>
        <end position="1036"/>
    </location>
</feature>
<feature type="domain" description="VWFD" evidence="12">
    <location>
        <begin position="1469"/>
        <end position="1653"/>
    </location>
</feature>
<dbReference type="InterPro" id="IPR001007">
    <property type="entry name" value="VWF_dom"/>
</dbReference>
<dbReference type="SUPFAM" id="SSF57567">
    <property type="entry name" value="Serine protease inhibitors"/>
    <property type="match status" value="4"/>
</dbReference>
<evidence type="ECO:0000259" key="10">
    <source>
        <dbReference type="PROSITE" id="PS01225"/>
    </source>
</evidence>
<dbReference type="InterPro" id="IPR001846">
    <property type="entry name" value="VWF_type-D"/>
</dbReference>
<dbReference type="Pfam" id="PF01826">
    <property type="entry name" value="TIL"/>
    <property type="match status" value="1"/>
</dbReference>
<feature type="domain" description="VWFC" evidence="11">
    <location>
        <begin position="1804"/>
        <end position="1873"/>
    </location>
</feature>
<accession>A0A8T1SRE2</accession>
<dbReference type="FunFam" id="2.10.25.10:FF:000414">
    <property type="entry name" value="von Willebrand factor"/>
    <property type="match status" value="1"/>
</dbReference>
<dbReference type="PANTHER" id="PTHR11339:SF403">
    <property type="entry name" value="MUCIN-5B-RELATED"/>
    <property type="match status" value="1"/>
</dbReference>
<evidence type="ECO:0000256" key="9">
    <source>
        <dbReference type="SAM" id="SignalP"/>
    </source>
</evidence>
<reference evidence="13 14" key="1">
    <citation type="journal article" date="2020" name="G3 (Bethesda)">
        <title>Draft Genome of the Common Snapping Turtle, Chelydra serpentina, a Model for Phenotypic Plasticity in Reptiles.</title>
        <authorList>
            <person name="Das D."/>
            <person name="Singh S.K."/>
            <person name="Bierstedt J."/>
            <person name="Erickson A."/>
            <person name="Galli G.L.J."/>
            <person name="Crossley D.A. 2nd"/>
            <person name="Rhen T."/>
        </authorList>
    </citation>
    <scope>NUCLEOTIDE SEQUENCE [LARGE SCALE GENOMIC DNA]</scope>
    <source>
        <strain evidence="13">KW</strain>
    </source>
</reference>
<feature type="chain" id="PRO_5035831866" evidence="9">
    <location>
        <begin position="22"/>
        <end position="2149"/>
    </location>
</feature>
<keyword evidence="5" id="KW-0325">Glycoprotein</keyword>
<dbReference type="InterPro" id="IPR006207">
    <property type="entry name" value="Cys_knot_C"/>
</dbReference>
<feature type="disulfide bond" evidence="7">
    <location>
        <begin position="2083"/>
        <end position="2137"/>
    </location>
</feature>
<keyword evidence="2" id="KW-0964">Secreted</keyword>
<dbReference type="PROSITE" id="PS51233">
    <property type="entry name" value="VWFD"/>
    <property type="match status" value="4"/>
</dbReference>
<organism evidence="13 14">
    <name type="scientific">Chelydra serpentina</name>
    <name type="common">Snapping turtle</name>
    <name type="synonym">Testudo serpentina</name>
    <dbReference type="NCBI Taxonomy" id="8475"/>
    <lineage>
        <taxon>Eukaryota</taxon>
        <taxon>Metazoa</taxon>
        <taxon>Chordata</taxon>
        <taxon>Craniata</taxon>
        <taxon>Vertebrata</taxon>
        <taxon>Euteleostomi</taxon>
        <taxon>Archelosauria</taxon>
        <taxon>Testudinata</taxon>
        <taxon>Testudines</taxon>
        <taxon>Cryptodira</taxon>
        <taxon>Durocryptodira</taxon>
        <taxon>Americhelydia</taxon>
        <taxon>Chelydroidea</taxon>
        <taxon>Chelydridae</taxon>
        <taxon>Chelydra</taxon>
    </lineage>
</organism>
<feature type="domain" description="VWFD" evidence="12">
    <location>
        <begin position="36"/>
        <end position="203"/>
    </location>
</feature>
<feature type="signal peptide" evidence="9">
    <location>
        <begin position="1"/>
        <end position="21"/>
    </location>
</feature>
<feature type="disulfide bond" evidence="7">
    <location>
        <begin position="2072"/>
        <end position="2121"/>
    </location>
</feature>
<dbReference type="InterPro" id="IPR058753">
    <property type="entry name" value="TIL_OTOGL_Mucin"/>
</dbReference>
<comment type="subcellular location">
    <subcellularLocation>
        <location evidence="1">Secreted</location>
    </subcellularLocation>
</comment>
<dbReference type="SMART" id="SM00041">
    <property type="entry name" value="CT"/>
    <property type="match status" value="1"/>
</dbReference>
<dbReference type="PANTHER" id="PTHR11339">
    <property type="entry name" value="EXTRACELLULAR MATRIX GLYCOPROTEIN RELATED"/>
    <property type="match status" value="1"/>
</dbReference>
<dbReference type="Pfam" id="PF00094">
    <property type="entry name" value="VWD"/>
    <property type="match status" value="4"/>
</dbReference>
<evidence type="ECO:0000256" key="5">
    <source>
        <dbReference type="ARBA" id="ARBA00023180"/>
    </source>
</evidence>
<dbReference type="SMART" id="SM00214">
    <property type="entry name" value="VWC"/>
    <property type="match status" value="5"/>
</dbReference>
<evidence type="ECO:0000256" key="7">
    <source>
        <dbReference type="PROSITE-ProRule" id="PRU00039"/>
    </source>
</evidence>